<name>A0A4U1J9D6_9BACT</name>
<protein>
    <submittedName>
        <fullName evidence="1">Uncharacterized protein</fullName>
    </submittedName>
</protein>
<comment type="caution">
    <text evidence="1">The sequence shown here is derived from an EMBL/GenBank/DDBJ whole genome shotgun (WGS) entry which is preliminary data.</text>
</comment>
<dbReference type="Proteomes" id="UP000309215">
    <property type="component" value="Unassembled WGS sequence"/>
</dbReference>
<gene>
    <name evidence="1" type="ORF">E8A74_22350</name>
</gene>
<accession>A0A4U1J9D6</accession>
<dbReference type="EMBL" id="SSMQ01000023">
    <property type="protein sequence ID" value="TKD05010.1"/>
    <property type="molecule type" value="Genomic_DNA"/>
</dbReference>
<dbReference type="OrthoDB" id="5504710at2"/>
<organism evidence="1 2">
    <name type="scientific">Polyangium fumosum</name>
    <dbReference type="NCBI Taxonomy" id="889272"/>
    <lineage>
        <taxon>Bacteria</taxon>
        <taxon>Pseudomonadati</taxon>
        <taxon>Myxococcota</taxon>
        <taxon>Polyangia</taxon>
        <taxon>Polyangiales</taxon>
        <taxon>Polyangiaceae</taxon>
        <taxon>Polyangium</taxon>
    </lineage>
</organism>
<sequence length="665" mass="70971">MGSFFTNVHVRLPQGTSLEPLRAALIAAAEEEGAELCAEGAEPDRTVLILGPNEHGWVSLYDERTEGQDQARLDELAALTSRALGAPALTVLVHDSDVLCMDLFDKGACVDRYNSHPSYFGEEVDAGDAEDLSGHPERWVKGFALALSAADLRAIWSGNALFAEATLAETARALGAPPEQMGVGYRYLDEQTRAKATALRFRLRERPGYEAAAAGPTVLVAQTVGENVPARFAVGDEVRVSLTTHNQGGPSQGLLVAAWGEAITQGLVKVEHFEVLVGDVRAGAQHEMVTPSAREHQGSTMAVAELKEAVLPAGVPGGFHAMAPGGDWQRAFAAMQRAQVHVNVVGRVVSAGAAALHVGLVPLAHREGQTSITYELTLDAPLWRPLRAAPETPSQVLLPLSMGQLLVAFVVFPDRSEAVAQHAAQAFEKLATLAAKASAFDTTMFLAEAGRRPDTKSAPGNDFFEGARWRALVQGMREEQVVTVQAKEDIHARMAQAAATGLMPMPGLGISFGGSILPQEEPETTVLSLWVNVTELAEARGSAARAHLVEVVEGALERLGALQGFLARWGTAPSNSLDTTPYEVACGIHRGTLRPSWASRWLRAVGSEVTWIGAPLLAHLDAASRERLAQVADVRAGTEWLRVEARPGESLTEIERALAALLPER</sequence>
<evidence type="ECO:0000313" key="2">
    <source>
        <dbReference type="Proteomes" id="UP000309215"/>
    </source>
</evidence>
<proteinExistence type="predicted"/>
<dbReference type="RefSeq" id="WP_136931081.1">
    <property type="nucleotide sequence ID" value="NZ_SSMQ01000023.1"/>
</dbReference>
<keyword evidence="2" id="KW-1185">Reference proteome</keyword>
<evidence type="ECO:0000313" key="1">
    <source>
        <dbReference type="EMBL" id="TKD05010.1"/>
    </source>
</evidence>
<dbReference type="AlphaFoldDB" id="A0A4U1J9D6"/>
<reference evidence="1 2" key="1">
    <citation type="submission" date="2019-04" db="EMBL/GenBank/DDBJ databases">
        <authorList>
            <person name="Li Y."/>
            <person name="Wang J."/>
        </authorList>
    </citation>
    <scope>NUCLEOTIDE SEQUENCE [LARGE SCALE GENOMIC DNA]</scope>
    <source>
        <strain evidence="1 2">DSM 14668</strain>
    </source>
</reference>